<dbReference type="InterPro" id="IPR039272">
    <property type="entry name" value="CLEC16A/TT9"/>
</dbReference>
<dbReference type="Gramene" id="EME31568">
    <property type="protein sequence ID" value="EME31568"/>
    <property type="gene ID" value="Gasu_12400"/>
</dbReference>
<dbReference type="Pfam" id="PF09758">
    <property type="entry name" value="FPL"/>
    <property type="match status" value="1"/>
</dbReference>
<dbReference type="OrthoDB" id="294052at2759"/>
<dbReference type="PANTHER" id="PTHR21481:SF0">
    <property type="entry name" value="PROTEIN CLEC16A"/>
    <property type="match status" value="1"/>
</dbReference>
<sequence length="492" mass="57800">MNNEEVATHFVDLLKATTFILDEETLRFLYDSTSQSFPLYQLVAQLVDYPEHMISVNARLATLKIYQLQDKELEQFLQNSTVSKEFLQQRINQLLTCSRNMIDFWKEEREEQEPYHLSNLWTRFIENVEYLLDLVLVLEPRFHIHLLERLDSELIQVFINCILDTQGKNKEPIFPILIELSVVFQQLLEKSDKSETIFDYFFCNSAFCKQCKPFVEAVMGYMQKSSDEMIIYACSIQLEICLNWFIQCLSRITSQIKAKTVPSKSSLSSRNVKPKDDKQKERPVPSIEHLWDRNGLAELVWTHCLARFLRKDAEMFLQLSWRCLRSFGRIALHLIELCSSSQLKRSIVKALLLQLNEEFSLPESAKFSYRSYHLMDLLVPLAGPYSWKDLLLDKEIFHSQLLGSVMKDLNDVHCLLANKWPVEEAAKFECLYTVVRVFICVRLIDGVSSRYWLRDLRKLLKGQYRVMLNLEEFLRKGGILQEILQEDVETAK</sequence>
<dbReference type="GO" id="GO:1901096">
    <property type="term" value="P:regulation of autophagosome maturation"/>
    <property type="evidence" value="ECO:0007669"/>
    <property type="project" value="TreeGrafter"/>
</dbReference>
<evidence type="ECO:0000256" key="2">
    <source>
        <dbReference type="SAM" id="MobiDB-lite"/>
    </source>
</evidence>
<gene>
    <name evidence="4" type="ORF">Gasu_12400</name>
</gene>
<feature type="region of interest" description="Disordered" evidence="2">
    <location>
        <begin position="265"/>
        <end position="284"/>
    </location>
</feature>
<evidence type="ECO:0000259" key="3">
    <source>
        <dbReference type="Pfam" id="PF09758"/>
    </source>
</evidence>
<dbReference type="GO" id="GO:0016197">
    <property type="term" value="P:endosomal transport"/>
    <property type="evidence" value="ECO:0007669"/>
    <property type="project" value="TreeGrafter"/>
</dbReference>
<evidence type="ECO:0000256" key="1">
    <source>
        <dbReference type="ARBA" id="ARBA00023006"/>
    </source>
</evidence>
<feature type="domain" description="FPL" evidence="3">
    <location>
        <begin position="2"/>
        <end position="66"/>
    </location>
</feature>
<evidence type="ECO:0000313" key="4">
    <source>
        <dbReference type="EMBL" id="EME31568.1"/>
    </source>
</evidence>
<dbReference type="GeneID" id="17090204"/>
<dbReference type="PANTHER" id="PTHR21481">
    <property type="entry name" value="PROTEIN CLEC16A"/>
    <property type="match status" value="1"/>
</dbReference>
<name>M2Y6B0_GALSU</name>
<feature type="compositionally biased region" description="Basic and acidic residues" evidence="2">
    <location>
        <begin position="273"/>
        <end position="283"/>
    </location>
</feature>
<protein>
    <recommendedName>
        <fullName evidence="3">FPL domain-containing protein</fullName>
    </recommendedName>
</protein>
<dbReference type="RefSeq" id="XP_005708088.1">
    <property type="nucleotide sequence ID" value="XM_005708031.1"/>
</dbReference>
<keyword evidence="1" id="KW-0072">Autophagy</keyword>
<reference evidence="5" key="1">
    <citation type="journal article" date="2013" name="Science">
        <title>Gene transfer from bacteria and archaea facilitated evolution of an extremophilic eukaryote.</title>
        <authorList>
            <person name="Schonknecht G."/>
            <person name="Chen W.H."/>
            <person name="Ternes C.M."/>
            <person name="Barbier G.G."/>
            <person name="Shrestha R.P."/>
            <person name="Stanke M."/>
            <person name="Brautigam A."/>
            <person name="Baker B.J."/>
            <person name="Banfield J.F."/>
            <person name="Garavito R.M."/>
            <person name="Carr K."/>
            <person name="Wilkerson C."/>
            <person name="Rensing S.A."/>
            <person name="Gagneul D."/>
            <person name="Dickenson N.E."/>
            <person name="Oesterhelt C."/>
            <person name="Lercher M.J."/>
            <person name="Weber A.P."/>
        </authorList>
    </citation>
    <scope>NUCLEOTIDE SEQUENCE [LARGE SCALE GENOMIC DNA]</scope>
    <source>
        <strain evidence="5">074W</strain>
    </source>
</reference>
<dbReference type="GO" id="GO:0007034">
    <property type="term" value="P:vacuolar transport"/>
    <property type="evidence" value="ECO:0007669"/>
    <property type="project" value="TreeGrafter"/>
</dbReference>
<dbReference type="KEGG" id="gsl:Gasu_12400"/>
<dbReference type="InterPro" id="IPR019155">
    <property type="entry name" value="CLEC16A/TT9_N"/>
</dbReference>
<dbReference type="GO" id="GO:0005794">
    <property type="term" value="C:Golgi apparatus"/>
    <property type="evidence" value="ECO:0007669"/>
    <property type="project" value="TreeGrafter"/>
</dbReference>
<dbReference type="EMBL" id="KB454491">
    <property type="protein sequence ID" value="EME31568.1"/>
    <property type="molecule type" value="Genomic_DNA"/>
</dbReference>
<organism evidence="4 5">
    <name type="scientific">Galdieria sulphuraria</name>
    <name type="common">Red alga</name>
    <dbReference type="NCBI Taxonomy" id="130081"/>
    <lineage>
        <taxon>Eukaryota</taxon>
        <taxon>Rhodophyta</taxon>
        <taxon>Bangiophyceae</taxon>
        <taxon>Galdieriales</taxon>
        <taxon>Galdieriaceae</taxon>
        <taxon>Galdieria</taxon>
    </lineage>
</organism>
<dbReference type="Proteomes" id="UP000030680">
    <property type="component" value="Unassembled WGS sequence"/>
</dbReference>
<proteinExistence type="predicted"/>
<evidence type="ECO:0000313" key="5">
    <source>
        <dbReference type="Proteomes" id="UP000030680"/>
    </source>
</evidence>
<accession>M2Y6B0</accession>
<dbReference type="GO" id="GO:0006914">
    <property type="term" value="P:autophagy"/>
    <property type="evidence" value="ECO:0007669"/>
    <property type="project" value="UniProtKB-KW"/>
</dbReference>
<keyword evidence="5" id="KW-1185">Reference proteome</keyword>
<dbReference type="GO" id="GO:0005770">
    <property type="term" value="C:late endosome"/>
    <property type="evidence" value="ECO:0007669"/>
    <property type="project" value="TreeGrafter"/>
</dbReference>
<dbReference type="STRING" id="130081.M2Y6B0"/>
<dbReference type="AlphaFoldDB" id="M2Y6B0"/>